<name>A0A9X5E9K3_9CYAN</name>
<evidence type="ECO:0000259" key="2">
    <source>
        <dbReference type="Pfam" id="PF02517"/>
    </source>
</evidence>
<comment type="caution">
    <text evidence="3">The sequence shown here is derived from an EMBL/GenBank/DDBJ whole genome shotgun (WGS) entry which is preliminary data.</text>
</comment>
<dbReference type="AlphaFoldDB" id="A0A9X5E9K3"/>
<dbReference type="GO" id="GO:0080120">
    <property type="term" value="P:CAAX-box protein maturation"/>
    <property type="evidence" value="ECO:0007669"/>
    <property type="project" value="UniProtKB-ARBA"/>
</dbReference>
<dbReference type="EMBL" id="JTJC03000011">
    <property type="protein sequence ID" value="NHC37796.1"/>
    <property type="molecule type" value="Genomic_DNA"/>
</dbReference>
<dbReference type="GO" id="GO:0008237">
    <property type="term" value="F:metallopeptidase activity"/>
    <property type="evidence" value="ECO:0007669"/>
    <property type="project" value="UniProtKB-KW"/>
</dbReference>
<keyword evidence="3" id="KW-0645">Protease</keyword>
<dbReference type="GO" id="GO:0004175">
    <property type="term" value="F:endopeptidase activity"/>
    <property type="evidence" value="ECO:0007669"/>
    <property type="project" value="UniProtKB-ARBA"/>
</dbReference>
<feature type="transmembrane region" description="Helical" evidence="1">
    <location>
        <begin position="183"/>
        <end position="205"/>
    </location>
</feature>
<reference evidence="3 4" key="1">
    <citation type="journal article" date="2015" name="Genome Announc.">
        <title>Draft Genome Sequence of the Terrestrial Cyanobacterium Scytonema millei VB511283, Isolated from Eastern India.</title>
        <authorList>
            <person name="Sen D."/>
            <person name="Chandrababunaidu M.M."/>
            <person name="Singh D."/>
            <person name="Sanghi N."/>
            <person name="Ghorai A."/>
            <person name="Mishra G.P."/>
            <person name="Madduluri M."/>
            <person name="Adhikary S.P."/>
            <person name="Tripathy S."/>
        </authorList>
    </citation>
    <scope>NUCLEOTIDE SEQUENCE [LARGE SCALE GENOMIC DNA]</scope>
    <source>
        <strain evidence="3 4">VB511283</strain>
    </source>
</reference>
<sequence length="266" mass="29601">MIQVTEFFLVWTACWLPLAIGCAIAIKWRPSQPITSGQKLPLIASLYAIAPLILWQASQILAVPFTNWGFTWNWHLLISSGVGFVIGAIGITSLFAGQIALGWVKWQQSEPKKSRQIASVVLLTLLLAVWISGTEELIFRGFVFTQLERDFYLGWAAAISSLIFALLHLVWEQKETLPQLPGLWLMGMVLVLARWVDNGSLGLAWGLHAGWVWAIACLDTLQVVVYTDNVAEWVTGKYGKPLAGVVGLLFLLATGTIIWLYRVFYA</sequence>
<keyword evidence="1" id="KW-0472">Membrane</keyword>
<dbReference type="PANTHER" id="PTHR39430">
    <property type="entry name" value="MEMBRANE-ASSOCIATED PROTEASE-RELATED"/>
    <property type="match status" value="1"/>
</dbReference>
<feature type="transmembrane region" description="Helical" evidence="1">
    <location>
        <begin position="211"/>
        <end position="230"/>
    </location>
</feature>
<evidence type="ECO:0000256" key="1">
    <source>
        <dbReference type="SAM" id="Phobius"/>
    </source>
</evidence>
<feature type="transmembrane region" description="Helical" evidence="1">
    <location>
        <begin position="77"/>
        <end position="104"/>
    </location>
</feature>
<evidence type="ECO:0000313" key="4">
    <source>
        <dbReference type="Proteomes" id="UP000031532"/>
    </source>
</evidence>
<keyword evidence="3" id="KW-0378">Hydrolase</keyword>
<feature type="transmembrane region" description="Helical" evidence="1">
    <location>
        <begin position="116"/>
        <end position="132"/>
    </location>
</feature>
<dbReference type="InterPro" id="IPR003675">
    <property type="entry name" value="Rce1/LyrA-like_dom"/>
</dbReference>
<feature type="transmembrane region" description="Helical" evidence="1">
    <location>
        <begin position="6"/>
        <end position="28"/>
    </location>
</feature>
<gene>
    <name evidence="3" type="ORF">QH73_0024680</name>
</gene>
<evidence type="ECO:0000313" key="3">
    <source>
        <dbReference type="EMBL" id="NHC37796.1"/>
    </source>
</evidence>
<keyword evidence="4" id="KW-1185">Reference proteome</keyword>
<proteinExistence type="predicted"/>
<accession>A0A9X5E9K3</accession>
<feature type="transmembrane region" description="Helical" evidence="1">
    <location>
        <begin position="152"/>
        <end position="171"/>
    </location>
</feature>
<feature type="transmembrane region" description="Helical" evidence="1">
    <location>
        <begin position="40"/>
        <end position="57"/>
    </location>
</feature>
<feature type="transmembrane region" description="Helical" evidence="1">
    <location>
        <begin position="242"/>
        <end position="261"/>
    </location>
</feature>
<feature type="domain" description="CAAX prenyl protease 2/Lysostaphin resistance protein A-like" evidence="2">
    <location>
        <begin position="120"/>
        <end position="213"/>
    </location>
</feature>
<keyword evidence="1" id="KW-1133">Transmembrane helix</keyword>
<dbReference type="Proteomes" id="UP000031532">
    <property type="component" value="Unassembled WGS sequence"/>
</dbReference>
<dbReference type="PANTHER" id="PTHR39430:SF1">
    <property type="entry name" value="PROTEASE"/>
    <property type="match status" value="1"/>
</dbReference>
<organism evidence="3 4">
    <name type="scientific">Scytonema millei VB511283</name>
    <dbReference type="NCBI Taxonomy" id="1245923"/>
    <lineage>
        <taxon>Bacteria</taxon>
        <taxon>Bacillati</taxon>
        <taxon>Cyanobacteriota</taxon>
        <taxon>Cyanophyceae</taxon>
        <taxon>Nostocales</taxon>
        <taxon>Scytonemataceae</taxon>
        <taxon>Scytonema</taxon>
    </lineage>
</organism>
<protein>
    <submittedName>
        <fullName evidence="3">CPBP family intramembrane metalloprotease</fullName>
    </submittedName>
</protein>
<dbReference type="OrthoDB" id="3034706at2"/>
<keyword evidence="3" id="KW-0482">Metalloprotease</keyword>
<keyword evidence="1" id="KW-0812">Transmembrane</keyword>
<dbReference type="Pfam" id="PF02517">
    <property type="entry name" value="Rce1-like"/>
    <property type="match status" value="1"/>
</dbReference>